<reference evidence="1" key="1">
    <citation type="submission" date="2020-08" db="EMBL/GenBank/DDBJ databases">
        <title>Multicomponent nature underlies the extraordinary mechanical properties of spider dragline silk.</title>
        <authorList>
            <person name="Kono N."/>
            <person name="Nakamura H."/>
            <person name="Mori M."/>
            <person name="Yoshida Y."/>
            <person name="Ohtoshi R."/>
            <person name="Malay A.D."/>
            <person name="Moran D.A.P."/>
            <person name="Tomita M."/>
            <person name="Numata K."/>
            <person name="Arakawa K."/>
        </authorList>
    </citation>
    <scope>NUCLEOTIDE SEQUENCE</scope>
</reference>
<dbReference type="Proteomes" id="UP000887013">
    <property type="component" value="Unassembled WGS sequence"/>
</dbReference>
<dbReference type="AlphaFoldDB" id="A0A8X6N6U6"/>
<evidence type="ECO:0000313" key="2">
    <source>
        <dbReference type="EMBL" id="GFT20438.1"/>
    </source>
</evidence>
<dbReference type="PANTHER" id="PTHR28608:SF1">
    <property type="entry name" value="INTEGRATOR COMPLEX SUBUNIT 2"/>
    <property type="match status" value="1"/>
</dbReference>
<organism evidence="1 3">
    <name type="scientific">Nephila pilipes</name>
    <name type="common">Giant wood spider</name>
    <name type="synonym">Nephila maculata</name>
    <dbReference type="NCBI Taxonomy" id="299642"/>
    <lineage>
        <taxon>Eukaryota</taxon>
        <taxon>Metazoa</taxon>
        <taxon>Ecdysozoa</taxon>
        <taxon>Arthropoda</taxon>
        <taxon>Chelicerata</taxon>
        <taxon>Arachnida</taxon>
        <taxon>Araneae</taxon>
        <taxon>Araneomorphae</taxon>
        <taxon>Entelegynae</taxon>
        <taxon>Araneoidea</taxon>
        <taxon>Nephilidae</taxon>
        <taxon>Nephila</taxon>
    </lineage>
</organism>
<accession>A0A8X6N6U6</accession>
<dbReference type="EMBL" id="BMAW01059278">
    <property type="protein sequence ID" value="GFT20438.1"/>
    <property type="molecule type" value="Genomic_DNA"/>
</dbReference>
<gene>
    <name evidence="1" type="primary">INTS2</name>
    <name evidence="2" type="ORF">NPIL_393101</name>
    <name evidence="1" type="ORF">NPIL_621271</name>
</gene>
<keyword evidence="3" id="KW-1185">Reference proteome</keyword>
<evidence type="ECO:0000313" key="1">
    <source>
        <dbReference type="EMBL" id="GFS97987.1"/>
    </source>
</evidence>
<dbReference type="GO" id="GO:0034472">
    <property type="term" value="P:snRNA 3'-end processing"/>
    <property type="evidence" value="ECO:0007669"/>
    <property type="project" value="TreeGrafter"/>
</dbReference>
<dbReference type="Pfam" id="PF14750">
    <property type="entry name" value="INTS2"/>
    <property type="match status" value="1"/>
</dbReference>
<evidence type="ECO:0000313" key="3">
    <source>
        <dbReference type="Proteomes" id="UP000887013"/>
    </source>
</evidence>
<name>A0A8X6N6U6_NEPPI</name>
<sequence length="140" mass="15672">MLQAFLAASRTHLYHHTLEHPMFEKSGLLESEKDRDDLRAALVAAQESAAVQILLECCLPNEKDKKSKGLLTNLREIQSLICSHLHQVFISEPSLAKLVHFQTYSSELLPVVVSSVPSLHICLDFLPELLSQADLDKQVT</sequence>
<dbReference type="OrthoDB" id="3363059at2759"/>
<dbReference type="InterPro" id="IPR029321">
    <property type="entry name" value="INTS2"/>
</dbReference>
<dbReference type="PANTHER" id="PTHR28608">
    <property type="entry name" value="INTEGRATOR COMPLEX SUBUNIT 2"/>
    <property type="match status" value="1"/>
</dbReference>
<comment type="caution">
    <text evidence="1">The sequence shown here is derived from an EMBL/GenBank/DDBJ whole genome shotgun (WGS) entry which is preliminary data.</text>
</comment>
<dbReference type="EMBL" id="BMAW01006243">
    <property type="protein sequence ID" value="GFS97987.1"/>
    <property type="molecule type" value="Genomic_DNA"/>
</dbReference>
<dbReference type="GO" id="GO:0032039">
    <property type="term" value="C:integrator complex"/>
    <property type="evidence" value="ECO:0007669"/>
    <property type="project" value="InterPro"/>
</dbReference>
<proteinExistence type="predicted"/>
<protein>
    <submittedName>
        <fullName evidence="1">Integrator complex subunit 2</fullName>
    </submittedName>
</protein>